<dbReference type="Proteomes" id="UP001175261">
    <property type="component" value="Unassembled WGS sequence"/>
</dbReference>
<dbReference type="PANTHER" id="PTHR38887:SF1">
    <property type="entry name" value="RAS MODIFICATION PROTEIN ERF4"/>
    <property type="match status" value="1"/>
</dbReference>
<evidence type="ECO:0000313" key="3">
    <source>
        <dbReference type="Proteomes" id="UP001175261"/>
    </source>
</evidence>
<feature type="region of interest" description="Disordered" evidence="1">
    <location>
        <begin position="467"/>
        <end position="574"/>
    </location>
</feature>
<dbReference type="PANTHER" id="PTHR38887">
    <property type="entry name" value="CHROMOSOME 21, WHOLE GENOME SHOTGUN SEQUENCE"/>
    <property type="match status" value="1"/>
</dbReference>
<feature type="region of interest" description="Disordered" evidence="1">
    <location>
        <begin position="331"/>
        <end position="365"/>
    </location>
</feature>
<proteinExistence type="predicted"/>
<dbReference type="AlphaFoldDB" id="A0AA39GU35"/>
<feature type="compositionally biased region" description="Basic and acidic residues" evidence="1">
    <location>
        <begin position="142"/>
        <end position="152"/>
    </location>
</feature>
<feature type="compositionally biased region" description="Polar residues" evidence="1">
    <location>
        <begin position="153"/>
        <end position="175"/>
    </location>
</feature>
<evidence type="ECO:0000256" key="1">
    <source>
        <dbReference type="SAM" id="MobiDB-lite"/>
    </source>
</evidence>
<reference evidence="2" key="1">
    <citation type="submission" date="2022-10" db="EMBL/GenBank/DDBJ databases">
        <title>Determination and structural analysis of whole genome sequence of Sarocladium strictum F4-1.</title>
        <authorList>
            <person name="Hu L."/>
            <person name="Jiang Y."/>
        </authorList>
    </citation>
    <scope>NUCLEOTIDE SEQUENCE</scope>
    <source>
        <strain evidence="2">F4-1</strain>
    </source>
</reference>
<feature type="region of interest" description="Disordered" evidence="1">
    <location>
        <begin position="66"/>
        <end position="184"/>
    </location>
</feature>
<gene>
    <name evidence="2" type="ORF">NLU13_1610</name>
</gene>
<accession>A0AA39GU35</accession>
<dbReference type="EMBL" id="JAPDFR010000001">
    <property type="protein sequence ID" value="KAK0392112.1"/>
    <property type="molecule type" value="Genomic_DNA"/>
</dbReference>
<evidence type="ECO:0000313" key="2">
    <source>
        <dbReference type="EMBL" id="KAK0392112.1"/>
    </source>
</evidence>
<comment type="caution">
    <text evidence="2">The sequence shown here is derived from an EMBL/GenBank/DDBJ whole genome shotgun (WGS) entry which is preliminary data.</text>
</comment>
<organism evidence="2 3">
    <name type="scientific">Sarocladium strictum</name>
    <name type="common">Black bundle disease fungus</name>
    <name type="synonym">Acremonium strictum</name>
    <dbReference type="NCBI Taxonomy" id="5046"/>
    <lineage>
        <taxon>Eukaryota</taxon>
        <taxon>Fungi</taxon>
        <taxon>Dikarya</taxon>
        <taxon>Ascomycota</taxon>
        <taxon>Pezizomycotina</taxon>
        <taxon>Sordariomycetes</taxon>
        <taxon>Hypocreomycetidae</taxon>
        <taxon>Hypocreales</taxon>
        <taxon>Sarocladiaceae</taxon>
        <taxon>Sarocladium</taxon>
    </lineage>
</organism>
<feature type="compositionally biased region" description="Basic and acidic residues" evidence="1">
    <location>
        <begin position="15"/>
        <end position="26"/>
    </location>
</feature>
<name>A0AA39GU35_SARSR</name>
<feature type="region of interest" description="Disordered" evidence="1">
    <location>
        <begin position="1"/>
        <end position="45"/>
    </location>
</feature>
<feature type="compositionally biased region" description="Basic and acidic residues" evidence="1">
    <location>
        <begin position="526"/>
        <end position="555"/>
    </location>
</feature>
<keyword evidence="3" id="KW-1185">Reference proteome</keyword>
<feature type="compositionally biased region" description="Polar residues" evidence="1">
    <location>
        <begin position="467"/>
        <end position="481"/>
    </location>
</feature>
<feature type="compositionally biased region" description="Polar residues" evidence="1">
    <location>
        <begin position="104"/>
        <end position="114"/>
    </location>
</feature>
<protein>
    <submittedName>
        <fullName evidence="2">Uncharacterized protein</fullName>
    </submittedName>
</protein>
<sequence>MGDLLKGSQTYAKKALREQWEKEKKSFRSKKSKNQPLGDKDDPVDEIVRVAASFIGTVSEAYQYRKEKKQAAKGTGTAQREEANKQEDGVAVPEQHRATDGQVLPQQNRPSSSEDLVISTEDAHGGDSPFMSPAEDFSEAAWRADEERRRSSVDSTPQAGHDTTTSTEGIASKTNANEENKNKPSDFAKNFIERHPFSPAAAGDRARIELPVVIPQRRPKKRGRGFVRAYSPVLADAGIQQPEFLDFVDSFNRALVPSEWIHAIELISSAGTAAPEPIAILLDQALEMAVQAATEAQSRYRGGRFIDRVNAEYFIPRGLVAMVVTWKSWDDEKPGEPNQSTALEGQTSQPSRVQQTLDGGVSFRGPEIGVRERTLDPATGFTRSWHEVRSRKATPVEVRARLTSHMQQRMKRYHGVFECPETAPLVFPSAAEDYEVMVTKPNGKRMNGFDRGEQWINGFRDRRAQTKWNAKTPASQASATAQKHRFRSRYADPSHPAASGDVVAFATGGKWSTRGKVKQPGQEQEQDNRDEGVSSGEERAEQKWLRKKCKEDLKRREKARKKAEREEKGGSGLGNLLRTDVLYLVIMNLPSAEKRAVASGKCAATETRG</sequence>
<feature type="compositionally biased region" description="Basic and acidic residues" evidence="1">
    <location>
        <begin position="79"/>
        <end position="99"/>
    </location>
</feature>
<feature type="compositionally biased region" description="Polar residues" evidence="1">
    <location>
        <begin position="337"/>
        <end position="357"/>
    </location>
</feature>
<dbReference type="InterPro" id="IPR053221">
    <property type="entry name" value="Burnettramic_acid_biosynth"/>
</dbReference>